<name>A0A662D2R5_UNCAE</name>
<feature type="domain" description="Ribosomal RNA large subunit methyltransferase K/L-like methyltransferase" evidence="8">
    <location>
        <begin position="44"/>
        <end position="138"/>
    </location>
</feature>
<proteinExistence type="inferred from homology"/>
<evidence type="ECO:0000259" key="8">
    <source>
        <dbReference type="Pfam" id="PF01170"/>
    </source>
</evidence>
<evidence type="ECO:0000256" key="5">
    <source>
        <dbReference type="ARBA" id="ARBA00022691"/>
    </source>
</evidence>
<dbReference type="EMBL" id="QMPY01000173">
    <property type="protein sequence ID" value="RLE06573.1"/>
    <property type="molecule type" value="Genomic_DNA"/>
</dbReference>
<reference evidence="9 10" key="1">
    <citation type="submission" date="2018-06" db="EMBL/GenBank/DDBJ databases">
        <title>Extensive metabolic versatility and redundancy in microbially diverse, dynamic hydrothermal sediments.</title>
        <authorList>
            <person name="Dombrowski N."/>
            <person name="Teske A."/>
            <person name="Baker B.J."/>
        </authorList>
    </citation>
    <scope>NUCLEOTIDE SEQUENCE [LARGE SCALE GENOMIC DNA]</scope>
    <source>
        <strain evidence="9">B7_G13</strain>
    </source>
</reference>
<evidence type="ECO:0000256" key="1">
    <source>
        <dbReference type="ARBA" id="ARBA00010203"/>
    </source>
</evidence>
<protein>
    <recommendedName>
        <fullName evidence="2">site-specific DNA-methyltransferase (cytosine-N(4)-specific)</fullName>
        <ecNumber evidence="2">2.1.1.113</ecNumber>
    </recommendedName>
</protein>
<dbReference type="GO" id="GO:0015667">
    <property type="term" value="F:site-specific DNA-methyltransferase (cytosine-N4-specific) activity"/>
    <property type="evidence" value="ECO:0007669"/>
    <property type="project" value="UniProtKB-EC"/>
</dbReference>
<keyword evidence="3" id="KW-0489">Methyltransferase</keyword>
<keyword evidence="4" id="KW-0808">Transferase</keyword>
<dbReference type="GO" id="GO:0016423">
    <property type="term" value="F:tRNA (guanine) methyltransferase activity"/>
    <property type="evidence" value="ECO:0007669"/>
    <property type="project" value="TreeGrafter"/>
</dbReference>
<gene>
    <name evidence="9" type="ORF">DRZ78_04475</name>
</gene>
<comment type="similarity">
    <text evidence="1">Belongs to the N(4)/N(6)-methyltransferase family. N(4) subfamily.</text>
</comment>
<dbReference type="GO" id="GO:0008170">
    <property type="term" value="F:N-methyltransferase activity"/>
    <property type="evidence" value="ECO:0007669"/>
    <property type="project" value="InterPro"/>
</dbReference>
<sequence length="428" mass="48901">MANYIDLPEVNIRQIRKKYYTPESIKHPAKAHIPMMIWILKKFVRDGDIVLDPMAGIFTTGIEGMRIFPNCIFIGVELEEKFVKMAQANIRKVEDVAKNDMFMKVGKAICVQGDARELERVLKEKVDKIITSPPFGQAQSGGGIAKKGYTKDKHTDLIGKRSYMPENTGDNPNNIDNFRYGSIDKIISSPPWGGKVQHKTNYLGKQKRESGFEYSDDPNNIGNLPHGQVDKIITIPPYGEGLGHGHGSKEWAKKWKKAGIHNLGEYPSEHKDNIGNLPHGRIDKIISSPPYEGSSGIDTEKAMKKRLDKIFENRSYVPTQKYDKKSNIGNVKGKTYLGEMLKVYQQCYRVLKLGGLMILITKDFIRNKKRVHLTEDTIKLCEMAGFKHIATYHRKIEHPSFWRILYKQKYPDAEQVEEEDITVFRKGF</sequence>
<dbReference type="SUPFAM" id="SSF53335">
    <property type="entry name" value="S-adenosyl-L-methionine-dependent methyltransferases"/>
    <property type="match status" value="2"/>
</dbReference>
<dbReference type="InterPro" id="IPR000241">
    <property type="entry name" value="RlmKL-like_Mtase"/>
</dbReference>
<evidence type="ECO:0000256" key="6">
    <source>
        <dbReference type="ARBA" id="ARBA00022747"/>
    </source>
</evidence>
<dbReference type="PANTHER" id="PTHR14911:SF13">
    <property type="entry name" value="TRNA (GUANINE(6)-N2)-METHYLTRANSFERASE THUMP3"/>
    <property type="match status" value="1"/>
</dbReference>
<evidence type="ECO:0000256" key="4">
    <source>
        <dbReference type="ARBA" id="ARBA00022679"/>
    </source>
</evidence>
<evidence type="ECO:0000313" key="9">
    <source>
        <dbReference type="EMBL" id="RLE06573.1"/>
    </source>
</evidence>
<organism evidence="9 10">
    <name type="scientific">Aerophobetes bacterium</name>
    <dbReference type="NCBI Taxonomy" id="2030807"/>
    <lineage>
        <taxon>Bacteria</taxon>
        <taxon>Candidatus Aerophobota</taxon>
    </lineage>
</organism>
<keyword evidence="5" id="KW-0949">S-adenosyl-L-methionine</keyword>
<dbReference type="InterPro" id="IPR017985">
    <property type="entry name" value="MeTrfase_CN4_CS"/>
</dbReference>
<keyword evidence="6" id="KW-0680">Restriction system</keyword>
<dbReference type="Pfam" id="PF01170">
    <property type="entry name" value="UPF0020"/>
    <property type="match status" value="1"/>
</dbReference>
<dbReference type="PANTHER" id="PTHR14911">
    <property type="entry name" value="THUMP DOMAIN-CONTAINING"/>
    <property type="match status" value="1"/>
</dbReference>
<dbReference type="Proteomes" id="UP000277457">
    <property type="component" value="Unassembled WGS sequence"/>
</dbReference>
<dbReference type="PROSITE" id="PS00093">
    <property type="entry name" value="N4_MTASE"/>
    <property type="match status" value="1"/>
</dbReference>
<evidence type="ECO:0000256" key="2">
    <source>
        <dbReference type="ARBA" id="ARBA00012185"/>
    </source>
</evidence>
<comment type="caution">
    <text evidence="9">The sequence shown here is derived from an EMBL/GenBank/DDBJ whole genome shotgun (WGS) entry which is preliminary data.</text>
</comment>
<dbReference type="GO" id="GO:0030488">
    <property type="term" value="P:tRNA methylation"/>
    <property type="evidence" value="ECO:0007669"/>
    <property type="project" value="TreeGrafter"/>
</dbReference>
<evidence type="ECO:0000313" key="10">
    <source>
        <dbReference type="Proteomes" id="UP000277457"/>
    </source>
</evidence>
<dbReference type="Gene3D" id="3.40.50.150">
    <property type="entry name" value="Vaccinia Virus protein VP39"/>
    <property type="match status" value="2"/>
</dbReference>
<accession>A0A662D2R5</accession>
<dbReference type="InterPro" id="IPR001091">
    <property type="entry name" value="RM_Methyltransferase"/>
</dbReference>
<dbReference type="InterPro" id="IPR029063">
    <property type="entry name" value="SAM-dependent_MTases_sf"/>
</dbReference>
<dbReference type="AlphaFoldDB" id="A0A662D2R5"/>
<evidence type="ECO:0000256" key="3">
    <source>
        <dbReference type="ARBA" id="ARBA00022603"/>
    </source>
</evidence>
<dbReference type="EC" id="2.1.1.113" evidence="2"/>
<dbReference type="GO" id="GO:0009307">
    <property type="term" value="P:DNA restriction-modification system"/>
    <property type="evidence" value="ECO:0007669"/>
    <property type="project" value="UniProtKB-KW"/>
</dbReference>
<dbReference type="GO" id="GO:0003677">
    <property type="term" value="F:DNA binding"/>
    <property type="evidence" value="ECO:0007669"/>
    <property type="project" value="InterPro"/>
</dbReference>
<evidence type="ECO:0000256" key="7">
    <source>
        <dbReference type="ARBA" id="ARBA00049120"/>
    </source>
</evidence>
<comment type="catalytic activity">
    <reaction evidence="7">
        <text>a 2'-deoxycytidine in DNA + S-adenosyl-L-methionine = an N(4)-methyl-2'-deoxycytidine in DNA + S-adenosyl-L-homocysteine + H(+)</text>
        <dbReference type="Rhea" id="RHEA:16857"/>
        <dbReference type="Rhea" id="RHEA-COMP:11369"/>
        <dbReference type="Rhea" id="RHEA-COMP:13674"/>
        <dbReference type="ChEBI" id="CHEBI:15378"/>
        <dbReference type="ChEBI" id="CHEBI:57856"/>
        <dbReference type="ChEBI" id="CHEBI:59789"/>
        <dbReference type="ChEBI" id="CHEBI:85452"/>
        <dbReference type="ChEBI" id="CHEBI:137933"/>
        <dbReference type="EC" id="2.1.1.113"/>
    </reaction>
</comment>
<dbReference type="PRINTS" id="PR00508">
    <property type="entry name" value="S21N4MTFRASE"/>
</dbReference>